<evidence type="ECO:0000256" key="3">
    <source>
        <dbReference type="ARBA" id="ARBA00022801"/>
    </source>
</evidence>
<comment type="similarity">
    <text evidence="9">Belongs to the glycosyl hydrolase 18 family.</text>
</comment>
<proteinExistence type="inferred from homology"/>
<feature type="chain" id="PRO_5022683584" description="chitinase" evidence="10">
    <location>
        <begin position="25"/>
        <end position="324"/>
    </location>
</feature>
<dbReference type="PANTHER" id="PTHR45708">
    <property type="entry name" value="ENDOCHITINASE"/>
    <property type="match status" value="1"/>
</dbReference>
<dbReference type="OrthoDB" id="3012298at2759"/>
<evidence type="ECO:0000256" key="6">
    <source>
        <dbReference type="ARBA" id="ARBA00023295"/>
    </source>
</evidence>
<dbReference type="PROSITE" id="PS01095">
    <property type="entry name" value="GH18_1"/>
    <property type="match status" value="1"/>
</dbReference>
<dbReference type="Pfam" id="PF00704">
    <property type="entry name" value="Glyco_hydro_18"/>
    <property type="match status" value="1"/>
</dbReference>
<evidence type="ECO:0000313" key="13">
    <source>
        <dbReference type="Proteomes" id="UP000305948"/>
    </source>
</evidence>
<keyword evidence="7" id="KW-0624">Polysaccharide degradation</keyword>
<evidence type="ECO:0000256" key="9">
    <source>
        <dbReference type="RuleBase" id="RU004453"/>
    </source>
</evidence>
<feature type="signal peptide" evidence="10">
    <location>
        <begin position="1"/>
        <end position="24"/>
    </location>
</feature>
<sequence length="324" mass="34497">MFSTTFARIAALLSGLMCLTAVLAAPIQESRDLVARATPAAPHWVIYTDKWVSGETGPPSTADIAGYNVLILSFLLSTGAADQAIEWTSLTADQRSTIKASYAAAGIKLLVSAFGSTETPTSSGINAVTAANNMAAWVKQYDMDGIDIDYEDFAAMNKGDGSAETWLINFTQQLRTQLPAGDFIITHAPVAPWFRNDGYYGGGGYHKVNAEVGSSIDWYNIQFYNQGTTEYTTCDNLLNESTSAWPNSAVFQIADSGVDLNKLVIGKPAQAAGDANNGYIAPATLAGCLSTAKAKGWNAGVMVWEFPDAAAAWIETVRSEAFPV</sequence>
<dbReference type="AlphaFoldDB" id="A0A5C3NLN5"/>
<dbReference type="EC" id="3.2.1.14" evidence="2"/>
<evidence type="ECO:0000259" key="11">
    <source>
        <dbReference type="PROSITE" id="PS51910"/>
    </source>
</evidence>
<dbReference type="InterPro" id="IPR001223">
    <property type="entry name" value="Glyco_hydro18_cat"/>
</dbReference>
<feature type="domain" description="GH18" evidence="11">
    <location>
        <begin position="42"/>
        <end position="324"/>
    </location>
</feature>
<evidence type="ECO:0000256" key="4">
    <source>
        <dbReference type="ARBA" id="ARBA00023024"/>
    </source>
</evidence>
<evidence type="ECO:0000256" key="2">
    <source>
        <dbReference type="ARBA" id="ARBA00012729"/>
    </source>
</evidence>
<accession>A0A5C3NLN5</accession>
<comment type="catalytic activity">
    <reaction evidence="1">
        <text>Random endo-hydrolysis of N-acetyl-beta-D-glucosaminide (1-&gt;4)-beta-linkages in chitin and chitodextrins.</text>
        <dbReference type="EC" id="3.2.1.14"/>
    </reaction>
</comment>
<name>A0A5C3NLN5_9AGAM</name>
<organism evidence="12 13">
    <name type="scientific">Heliocybe sulcata</name>
    <dbReference type="NCBI Taxonomy" id="5364"/>
    <lineage>
        <taxon>Eukaryota</taxon>
        <taxon>Fungi</taxon>
        <taxon>Dikarya</taxon>
        <taxon>Basidiomycota</taxon>
        <taxon>Agaricomycotina</taxon>
        <taxon>Agaricomycetes</taxon>
        <taxon>Gloeophyllales</taxon>
        <taxon>Gloeophyllaceae</taxon>
        <taxon>Heliocybe</taxon>
    </lineage>
</organism>
<dbReference type="CDD" id="cd00598">
    <property type="entry name" value="GH18_chitinase-like"/>
    <property type="match status" value="1"/>
</dbReference>
<keyword evidence="5" id="KW-0119">Carbohydrate metabolism</keyword>
<keyword evidence="13" id="KW-1185">Reference proteome</keyword>
<keyword evidence="4" id="KW-0146">Chitin degradation</keyword>
<dbReference type="GO" id="GO:0006032">
    <property type="term" value="P:chitin catabolic process"/>
    <property type="evidence" value="ECO:0007669"/>
    <property type="project" value="UniProtKB-KW"/>
</dbReference>
<evidence type="ECO:0000256" key="1">
    <source>
        <dbReference type="ARBA" id="ARBA00000822"/>
    </source>
</evidence>
<gene>
    <name evidence="12" type="ORF">OE88DRAFT_1205968</name>
</gene>
<dbReference type="GO" id="GO:0008843">
    <property type="term" value="F:endochitinase activity"/>
    <property type="evidence" value="ECO:0007669"/>
    <property type="project" value="UniProtKB-EC"/>
</dbReference>
<dbReference type="PROSITE" id="PS51910">
    <property type="entry name" value="GH18_2"/>
    <property type="match status" value="1"/>
</dbReference>
<dbReference type="GO" id="GO:0000272">
    <property type="term" value="P:polysaccharide catabolic process"/>
    <property type="evidence" value="ECO:0007669"/>
    <property type="project" value="UniProtKB-KW"/>
</dbReference>
<reference evidence="12 13" key="1">
    <citation type="journal article" date="2019" name="Nat. Ecol. Evol.">
        <title>Megaphylogeny resolves global patterns of mushroom evolution.</title>
        <authorList>
            <person name="Varga T."/>
            <person name="Krizsan K."/>
            <person name="Foldi C."/>
            <person name="Dima B."/>
            <person name="Sanchez-Garcia M."/>
            <person name="Sanchez-Ramirez S."/>
            <person name="Szollosi G.J."/>
            <person name="Szarkandi J.G."/>
            <person name="Papp V."/>
            <person name="Albert L."/>
            <person name="Andreopoulos W."/>
            <person name="Angelini C."/>
            <person name="Antonin V."/>
            <person name="Barry K.W."/>
            <person name="Bougher N.L."/>
            <person name="Buchanan P."/>
            <person name="Buyck B."/>
            <person name="Bense V."/>
            <person name="Catcheside P."/>
            <person name="Chovatia M."/>
            <person name="Cooper J."/>
            <person name="Damon W."/>
            <person name="Desjardin D."/>
            <person name="Finy P."/>
            <person name="Geml J."/>
            <person name="Haridas S."/>
            <person name="Hughes K."/>
            <person name="Justo A."/>
            <person name="Karasinski D."/>
            <person name="Kautmanova I."/>
            <person name="Kiss B."/>
            <person name="Kocsube S."/>
            <person name="Kotiranta H."/>
            <person name="LaButti K.M."/>
            <person name="Lechner B.E."/>
            <person name="Liimatainen K."/>
            <person name="Lipzen A."/>
            <person name="Lukacs Z."/>
            <person name="Mihaltcheva S."/>
            <person name="Morgado L.N."/>
            <person name="Niskanen T."/>
            <person name="Noordeloos M.E."/>
            <person name="Ohm R.A."/>
            <person name="Ortiz-Santana B."/>
            <person name="Ovrebo C."/>
            <person name="Racz N."/>
            <person name="Riley R."/>
            <person name="Savchenko A."/>
            <person name="Shiryaev A."/>
            <person name="Soop K."/>
            <person name="Spirin V."/>
            <person name="Szebenyi C."/>
            <person name="Tomsovsky M."/>
            <person name="Tulloss R.E."/>
            <person name="Uehling J."/>
            <person name="Grigoriev I.V."/>
            <person name="Vagvolgyi C."/>
            <person name="Papp T."/>
            <person name="Martin F.M."/>
            <person name="Miettinen O."/>
            <person name="Hibbett D.S."/>
            <person name="Nagy L.G."/>
        </authorList>
    </citation>
    <scope>NUCLEOTIDE SEQUENCE [LARGE SCALE GENOMIC DNA]</scope>
    <source>
        <strain evidence="12 13">OMC1185</strain>
    </source>
</reference>
<evidence type="ECO:0000256" key="7">
    <source>
        <dbReference type="ARBA" id="ARBA00023326"/>
    </source>
</evidence>
<evidence type="ECO:0000256" key="8">
    <source>
        <dbReference type="RuleBase" id="RU000489"/>
    </source>
</evidence>
<evidence type="ECO:0000256" key="10">
    <source>
        <dbReference type="SAM" id="SignalP"/>
    </source>
</evidence>
<protein>
    <recommendedName>
        <fullName evidence="2">chitinase</fullName>
        <ecNumber evidence="2">3.2.1.14</ecNumber>
    </recommendedName>
</protein>
<dbReference type="SUPFAM" id="SSF51445">
    <property type="entry name" value="(Trans)glycosidases"/>
    <property type="match status" value="1"/>
</dbReference>
<dbReference type="PANTHER" id="PTHR45708:SF49">
    <property type="entry name" value="ENDOCHITINASE"/>
    <property type="match status" value="1"/>
</dbReference>
<dbReference type="Gene3D" id="3.20.20.80">
    <property type="entry name" value="Glycosidases"/>
    <property type="match status" value="1"/>
</dbReference>
<keyword evidence="10" id="KW-0732">Signal</keyword>
<dbReference type="Proteomes" id="UP000305948">
    <property type="component" value="Unassembled WGS sequence"/>
</dbReference>
<evidence type="ECO:0000313" key="12">
    <source>
        <dbReference type="EMBL" id="TFK54531.1"/>
    </source>
</evidence>
<dbReference type="EMBL" id="ML213506">
    <property type="protein sequence ID" value="TFK54531.1"/>
    <property type="molecule type" value="Genomic_DNA"/>
</dbReference>
<dbReference type="InterPro" id="IPR050542">
    <property type="entry name" value="Glycosyl_Hydrlase18_Chitinase"/>
</dbReference>
<keyword evidence="3 8" id="KW-0378">Hydrolase</keyword>
<dbReference type="InterPro" id="IPR001579">
    <property type="entry name" value="Glyco_hydro_18_chit_AS"/>
</dbReference>
<evidence type="ECO:0000256" key="5">
    <source>
        <dbReference type="ARBA" id="ARBA00023277"/>
    </source>
</evidence>
<dbReference type="InterPro" id="IPR017853">
    <property type="entry name" value="GH"/>
</dbReference>
<keyword evidence="6 8" id="KW-0326">Glycosidase</keyword>